<feature type="transmembrane region" description="Helical" evidence="7">
    <location>
        <begin position="214"/>
        <end position="232"/>
    </location>
</feature>
<dbReference type="CDD" id="cd06261">
    <property type="entry name" value="TM_PBP2"/>
    <property type="match status" value="1"/>
</dbReference>
<evidence type="ECO:0000256" key="7">
    <source>
        <dbReference type="RuleBase" id="RU363032"/>
    </source>
</evidence>
<evidence type="ECO:0000256" key="1">
    <source>
        <dbReference type="ARBA" id="ARBA00004651"/>
    </source>
</evidence>
<dbReference type="PANTHER" id="PTHR30151">
    <property type="entry name" value="ALKANE SULFONATE ABC TRANSPORTER-RELATED, MEMBRANE SUBUNIT"/>
    <property type="match status" value="1"/>
</dbReference>
<dbReference type="Pfam" id="PF00528">
    <property type="entry name" value="BPD_transp_1"/>
    <property type="match status" value="1"/>
</dbReference>
<dbReference type="PROSITE" id="PS50928">
    <property type="entry name" value="ABC_TM1"/>
    <property type="match status" value="1"/>
</dbReference>
<evidence type="ECO:0000256" key="3">
    <source>
        <dbReference type="ARBA" id="ARBA00022475"/>
    </source>
</evidence>
<feature type="transmembrane region" description="Helical" evidence="7">
    <location>
        <begin position="57"/>
        <end position="78"/>
    </location>
</feature>
<proteinExistence type="inferred from homology"/>
<keyword evidence="5 7" id="KW-1133">Transmembrane helix</keyword>
<dbReference type="RefSeq" id="WP_257125068.1">
    <property type="nucleotide sequence ID" value="NZ_CP102173.1"/>
</dbReference>
<gene>
    <name evidence="9" type="ORF">NQV15_17200</name>
</gene>
<dbReference type="EMBL" id="CP102173">
    <property type="protein sequence ID" value="UUP13564.1"/>
    <property type="molecule type" value="Genomic_DNA"/>
</dbReference>
<comment type="subcellular location">
    <subcellularLocation>
        <location evidence="1 7">Cell membrane</location>
        <topology evidence="1 7">Multi-pass membrane protein</topology>
    </subcellularLocation>
</comment>
<evidence type="ECO:0000256" key="5">
    <source>
        <dbReference type="ARBA" id="ARBA00022989"/>
    </source>
</evidence>
<organism evidence="9 10">
    <name type="scientific">Aeromicrobium wangtongii</name>
    <dbReference type="NCBI Taxonomy" id="2969247"/>
    <lineage>
        <taxon>Bacteria</taxon>
        <taxon>Bacillati</taxon>
        <taxon>Actinomycetota</taxon>
        <taxon>Actinomycetes</taxon>
        <taxon>Propionibacteriales</taxon>
        <taxon>Nocardioidaceae</taxon>
        <taxon>Aeromicrobium</taxon>
    </lineage>
</organism>
<reference evidence="9 10" key="1">
    <citation type="submission" date="2022-08" db="EMBL/GenBank/DDBJ databases">
        <title>novel species in genus Aeromicrobium.</title>
        <authorList>
            <person name="Ye L."/>
        </authorList>
    </citation>
    <scope>NUCLEOTIDE SEQUENCE [LARGE SCALE GENOMIC DNA]</scope>
    <source>
        <strain evidence="10">zg-Y1379</strain>
    </source>
</reference>
<feature type="transmembrane region" description="Helical" evidence="7">
    <location>
        <begin position="99"/>
        <end position="130"/>
    </location>
</feature>
<dbReference type="Gene3D" id="1.10.3720.10">
    <property type="entry name" value="MetI-like"/>
    <property type="match status" value="1"/>
</dbReference>
<evidence type="ECO:0000256" key="6">
    <source>
        <dbReference type="ARBA" id="ARBA00023136"/>
    </source>
</evidence>
<keyword evidence="2 7" id="KW-0813">Transport</keyword>
<evidence type="ECO:0000256" key="4">
    <source>
        <dbReference type="ARBA" id="ARBA00022692"/>
    </source>
</evidence>
<dbReference type="InterPro" id="IPR000515">
    <property type="entry name" value="MetI-like"/>
</dbReference>
<feature type="transmembrane region" description="Helical" evidence="7">
    <location>
        <begin position="180"/>
        <end position="202"/>
    </location>
</feature>
<comment type="similarity">
    <text evidence="7">Belongs to the binding-protein-dependent transport system permease family.</text>
</comment>
<evidence type="ECO:0000256" key="2">
    <source>
        <dbReference type="ARBA" id="ARBA00022448"/>
    </source>
</evidence>
<accession>A0ABY5M5X7</accession>
<keyword evidence="6 7" id="KW-0472">Membrane</keyword>
<evidence type="ECO:0000259" key="8">
    <source>
        <dbReference type="PROSITE" id="PS50928"/>
    </source>
</evidence>
<keyword evidence="4 7" id="KW-0812">Transmembrane</keyword>
<evidence type="ECO:0000313" key="10">
    <source>
        <dbReference type="Proteomes" id="UP001316184"/>
    </source>
</evidence>
<sequence length="250" mass="25978">MGRLVITVLVIGVLWNGLRILGVLPTDQVPAAGTVVRTTVSLLGDGTLVDPLGETVRAFLAGLAASVVIGVPLGFLVGRLQLADDALGLTLDLLRPIPAVALVPVAVVVLGLGLTMQVALIAFASIWPIVYNTRYGARNIDPLLVDASRLVGLSRTAMAWRVLLPAALPSIMTGVRLAAAVAVVLTIVTELVASGTGLGYFVSTTQQAGDNDSAFAGVLLAALLGTVVNALVRLMEQRLTSWHTHRQALT</sequence>
<protein>
    <submittedName>
        <fullName evidence="9">ABC transporter permease subunit</fullName>
    </submittedName>
</protein>
<dbReference type="SUPFAM" id="SSF161098">
    <property type="entry name" value="MetI-like"/>
    <property type="match status" value="1"/>
</dbReference>
<feature type="domain" description="ABC transmembrane type-1" evidence="8">
    <location>
        <begin position="52"/>
        <end position="232"/>
    </location>
</feature>
<evidence type="ECO:0000313" key="9">
    <source>
        <dbReference type="EMBL" id="UUP13564.1"/>
    </source>
</evidence>
<dbReference type="PANTHER" id="PTHR30151:SF0">
    <property type="entry name" value="ABC TRANSPORTER PERMEASE PROTEIN MJ0413-RELATED"/>
    <property type="match status" value="1"/>
</dbReference>
<dbReference type="Proteomes" id="UP001316184">
    <property type="component" value="Chromosome"/>
</dbReference>
<name>A0ABY5M5X7_9ACTN</name>
<keyword evidence="10" id="KW-1185">Reference proteome</keyword>
<keyword evidence="3" id="KW-1003">Cell membrane</keyword>
<dbReference type="InterPro" id="IPR035906">
    <property type="entry name" value="MetI-like_sf"/>
</dbReference>